<name>A0AAJ0UDE8_HALSE</name>
<evidence type="ECO:0000313" key="3">
    <source>
        <dbReference type="Proteomes" id="UP001296967"/>
    </source>
</evidence>
<dbReference type="RefSeq" id="WP_201243781.1">
    <property type="nucleotide sequence ID" value="NZ_NHSF01000015.1"/>
</dbReference>
<feature type="domain" description="Putative restriction endonuclease" evidence="1">
    <location>
        <begin position="14"/>
        <end position="162"/>
    </location>
</feature>
<dbReference type="InterPro" id="IPR012296">
    <property type="entry name" value="Nuclease_put_TT1808"/>
</dbReference>
<dbReference type="Pfam" id="PF05685">
    <property type="entry name" value="Uma2"/>
    <property type="match status" value="1"/>
</dbReference>
<protein>
    <recommendedName>
        <fullName evidence="1">Putative restriction endonuclease domain-containing protein</fullName>
    </recommendedName>
</protein>
<comment type="caution">
    <text evidence="2">The sequence shown here is derived from an EMBL/GenBank/DDBJ whole genome shotgun (WGS) entry which is preliminary data.</text>
</comment>
<sequence>MEAVKLKTVDDLLMRLDERVELIGGEIIRRPMTRFAHARAQSKTDRTLGPFADESGAGGWWIVTDVSVAYETHECPSHDLAGWRRERLPDPPNGVIDRAPDWVCKIVSPGHEKKDTVTIPLLLQRHRVPWFWLIWPEERALIAHGLEDDGYRVVATLKATEHRRKPVRIPPFEAMELDLAAILE</sequence>
<reference evidence="2" key="1">
    <citation type="submission" date="2017-05" db="EMBL/GenBank/DDBJ databases">
        <authorList>
            <person name="Imhoff J.F."/>
            <person name="Rahn T."/>
            <person name="Kuenzel S."/>
            <person name="Neulinger S.C."/>
        </authorList>
    </citation>
    <scope>NUCLEOTIDE SEQUENCE</scope>
    <source>
        <strain evidence="2">DSM 4395</strain>
    </source>
</reference>
<dbReference type="AlphaFoldDB" id="A0AAJ0UDE8"/>
<keyword evidence="3" id="KW-1185">Reference proteome</keyword>
<dbReference type="EMBL" id="NHSF01000015">
    <property type="protein sequence ID" value="MBK5929424.1"/>
    <property type="molecule type" value="Genomic_DNA"/>
</dbReference>
<dbReference type="CDD" id="cd06260">
    <property type="entry name" value="DUF820-like"/>
    <property type="match status" value="1"/>
</dbReference>
<accession>A0AAJ0UDE8</accession>
<organism evidence="2 3">
    <name type="scientific">Halochromatium salexigens</name>
    <name type="common">Chromatium salexigens</name>
    <dbReference type="NCBI Taxonomy" id="49447"/>
    <lineage>
        <taxon>Bacteria</taxon>
        <taxon>Pseudomonadati</taxon>
        <taxon>Pseudomonadota</taxon>
        <taxon>Gammaproteobacteria</taxon>
        <taxon>Chromatiales</taxon>
        <taxon>Chromatiaceae</taxon>
        <taxon>Halochromatium</taxon>
    </lineage>
</organism>
<dbReference type="InterPro" id="IPR011335">
    <property type="entry name" value="Restrct_endonuc-II-like"/>
</dbReference>
<proteinExistence type="predicted"/>
<evidence type="ECO:0000313" key="2">
    <source>
        <dbReference type="EMBL" id="MBK5929424.1"/>
    </source>
</evidence>
<dbReference type="Proteomes" id="UP001296967">
    <property type="component" value="Unassembled WGS sequence"/>
</dbReference>
<dbReference type="InterPro" id="IPR008538">
    <property type="entry name" value="Uma2"/>
</dbReference>
<dbReference type="Gene3D" id="3.90.1570.10">
    <property type="entry name" value="tt1808, chain A"/>
    <property type="match status" value="1"/>
</dbReference>
<reference evidence="2" key="2">
    <citation type="journal article" date="2020" name="Microorganisms">
        <title>Osmotic Adaptation and Compatible Solute Biosynthesis of Phototrophic Bacteria as Revealed from Genome Analyses.</title>
        <authorList>
            <person name="Imhoff J.F."/>
            <person name="Rahn T."/>
            <person name="Kunzel S."/>
            <person name="Keller A."/>
            <person name="Neulinger S.C."/>
        </authorList>
    </citation>
    <scope>NUCLEOTIDE SEQUENCE</scope>
    <source>
        <strain evidence="2">DSM 4395</strain>
    </source>
</reference>
<dbReference type="SUPFAM" id="SSF52980">
    <property type="entry name" value="Restriction endonuclease-like"/>
    <property type="match status" value="1"/>
</dbReference>
<evidence type="ECO:0000259" key="1">
    <source>
        <dbReference type="Pfam" id="PF05685"/>
    </source>
</evidence>
<gene>
    <name evidence="2" type="ORF">CCR82_02460</name>
</gene>